<sequence length="107" mass="11610">MVLMAIFQSLQFADVALPLQALTLENAADEALLRRAGHGAAVEEADSRSGMVYLQYIIDQHAASETELHARAAETWRKYASQLANSGCSYQVGLLPCPNGNTCYYTG</sequence>
<gene>
    <name evidence="1" type="ORF">PCOR1329_LOCUS73201</name>
</gene>
<proteinExistence type="predicted"/>
<accession>A0ABN9X3Z5</accession>
<dbReference type="EMBL" id="CAUYUJ010019838">
    <property type="protein sequence ID" value="CAK0894051.1"/>
    <property type="molecule type" value="Genomic_DNA"/>
</dbReference>
<evidence type="ECO:0000313" key="2">
    <source>
        <dbReference type="Proteomes" id="UP001189429"/>
    </source>
</evidence>
<organism evidence="1 2">
    <name type="scientific">Prorocentrum cordatum</name>
    <dbReference type="NCBI Taxonomy" id="2364126"/>
    <lineage>
        <taxon>Eukaryota</taxon>
        <taxon>Sar</taxon>
        <taxon>Alveolata</taxon>
        <taxon>Dinophyceae</taxon>
        <taxon>Prorocentrales</taxon>
        <taxon>Prorocentraceae</taxon>
        <taxon>Prorocentrum</taxon>
    </lineage>
</organism>
<dbReference type="Proteomes" id="UP001189429">
    <property type="component" value="Unassembled WGS sequence"/>
</dbReference>
<reference evidence="1" key="1">
    <citation type="submission" date="2023-10" db="EMBL/GenBank/DDBJ databases">
        <authorList>
            <person name="Chen Y."/>
            <person name="Shah S."/>
            <person name="Dougan E. K."/>
            <person name="Thang M."/>
            <person name="Chan C."/>
        </authorList>
    </citation>
    <scope>NUCLEOTIDE SEQUENCE [LARGE SCALE GENOMIC DNA]</scope>
</reference>
<protein>
    <submittedName>
        <fullName evidence="1">Uncharacterized protein</fullName>
    </submittedName>
</protein>
<evidence type="ECO:0000313" key="1">
    <source>
        <dbReference type="EMBL" id="CAK0894051.1"/>
    </source>
</evidence>
<name>A0ABN9X3Z5_9DINO</name>
<comment type="caution">
    <text evidence="1">The sequence shown here is derived from an EMBL/GenBank/DDBJ whole genome shotgun (WGS) entry which is preliminary data.</text>
</comment>
<keyword evidence="2" id="KW-1185">Reference proteome</keyword>